<evidence type="ECO:0000256" key="1">
    <source>
        <dbReference type="ARBA" id="ARBA00004651"/>
    </source>
</evidence>
<feature type="transmembrane region" description="Helical" evidence="9">
    <location>
        <begin position="124"/>
        <end position="142"/>
    </location>
</feature>
<gene>
    <name evidence="10" type="primary">mreD</name>
    <name evidence="10" type="ORF">M9408_03090</name>
</gene>
<comment type="similarity">
    <text evidence="2 8">Belongs to the MreD family.</text>
</comment>
<dbReference type="EMBL" id="CP097763">
    <property type="protein sequence ID" value="URJ32971.1"/>
    <property type="molecule type" value="Genomic_DNA"/>
</dbReference>
<dbReference type="PANTHER" id="PTHR37484">
    <property type="entry name" value="ROD SHAPE-DETERMINING PROTEIN MRED"/>
    <property type="match status" value="1"/>
</dbReference>
<protein>
    <recommendedName>
        <fullName evidence="8">Rod shape-determining protein MreD</fullName>
    </recommendedName>
</protein>
<keyword evidence="11" id="KW-1185">Reference proteome</keyword>
<feature type="transmembrane region" description="Helical" evidence="9">
    <location>
        <begin position="90"/>
        <end position="112"/>
    </location>
</feature>
<keyword evidence="6 9" id="KW-1133">Transmembrane helix</keyword>
<keyword evidence="8" id="KW-0997">Cell inner membrane</keyword>
<evidence type="ECO:0000256" key="6">
    <source>
        <dbReference type="ARBA" id="ARBA00022989"/>
    </source>
</evidence>
<dbReference type="PIRSF" id="PIRSF018472">
    <property type="entry name" value="MreD_proteobac"/>
    <property type="match status" value="1"/>
</dbReference>
<accession>A0ABY4SXA6</accession>
<keyword evidence="7 8" id="KW-0472">Membrane</keyword>
<evidence type="ECO:0000256" key="9">
    <source>
        <dbReference type="SAM" id="Phobius"/>
    </source>
</evidence>
<dbReference type="InterPro" id="IPR026034">
    <property type="entry name" value="MreD_proteobac"/>
</dbReference>
<dbReference type="NCBIfam" id="TIGR03426">
    <property type="entry name" value="shape_MreD"/>
    <property type="match status" value="1"/>
</dbReference>
<dbReference type="Pfam" id="PF04093">
    <property type="entry name" value="MreD"/>
    <property type="match status" value="1"/>
</dbReference>
<keyword evidence="5 8" id="KW-0133">Cell shape</keyword>
<evidence type="ECO:0000256" key="5">
    <source>
        <dbReference type="ARBA" id="ARBA00022960"/>
    </source>
</evidence>
<proteinExistence type="inferred from homology"/>
<reference evidence="10" key="1">
    <citation type="submission" date="2022-05" db="EMBL/GenBank/DDBJ databases">
        <title>Impact of host demography and evolutionary history on endosymbiont molecular evolution: a test in carpenter ants (Genus Camponotus) and their Blochmannia endosymbionts.</title>
        <authorList>
            <person name="Manthey J.D."/>
            <person name="Giron J.C."/>
            <person name="Hruska J.P."/>
        </authorList>
    </citation>
    <scope>NUCLEOTIDE SEQUENCE</scope>
    <source>
        <strain evidence="10">C-005</strain>
    </source>
</reference>
<comment type="subcellular location">
    <subcellularLocation>
        <location evidence="8">Cell inner membrane</location>
    </subcellularLocation>
    <subcellularLocation>
        <location evidence="1">Cell membrane</location>
        <topology evidence="1">Multi-pass membrane protein</topology>
    </subcellularLocation>
</comment>
<dbReference type="PANTHER" id="PTHR37484:SF1">
    <property type="entry name" value="ROD SHAPE-DETERMINING PROTEIN MRED"/>
    <property type="match status" value="1"/>
</dbReference>
<evidence type="ECO:0000256" key="8">
    <source>
        <dbReference type="PIRNR" id="PIRNR018472"/>
    </source>
</evidence>
<dbReference type="InterPro" id="IPR007227">
    <property type="entry name" value="Cell_shape_determining_MreD"/>
</dbReference>
<evidence type="ECO:0000256" key="3">
    <source>
        <dbReference type="ARBA" id="ARBA00022475"/>
    </source>
</evidence>
<sequence>MVYSSFIVAITLQIIPFFPQIWWIQPSWIMILLIYWITILPNQINIGTGFILGLITDIVLGSTLGIHSLSLSILTYLATRNIYFFKYISIWQQSFIVTFLSFINQGIIFLVKFLMIKVFSAPEIFWNCLLDGGSWPFLVFLMRKIHRN</sequence>
<evidence type="ECO:0000313" key="11">
    <source>
        <dbReference type="Proteomes" id="UP001056622"/>
    </source>
</evidence>
<evidence type="ECO:0000256" key="7">
    <source>
        <dbReference type="ARBA" id="ARBA00023136"/>
    </source>
</evidence>
<name>A0ABY4SXA6_9ENTR</name>
<keyword evidence="4 9" id="KW-0812">Transmembrane</keyword>
<evidence type="ECO:0000256" key="4">
    <source>
        <dbReference type="ARBA" id="ARBA00022692"/>
    </source>
</evidence>
<dbReference type="RefSeq" id="WP_250257158.1">
    <property type="nucleotide sequence ID" value="NZ_CP097763.1"/>
</dbReference>
<organism evidence="10 11">
    <name type="scientific">Candidatus Blochmannia vicinus</name>
    <name type="common">nom. nud.</name>
    <dbReference type="NCBI Taxonomy" id="251540"/>
    <lineage>
        <taxon>Bacteria</taxon>
        <taxon>Pseudomonadati</taxon>
        <taxon>Pseudomonadota</taxon>
        <taxon>Gammaproteobacteria</taxon>
        <taxon>Enterobacterales</taxon>
        <taxon>Enterobacteriaceae</taxon>
        <taxon>ant endosymbionts</taxon>
        <taxon>Candidatus Blochmanniella</taxon>
    </lineage>
</organism>
<evidence type="ECO:0000256" key="2">
    <source>
        <dbReference type="ARBA" id="ARBA00007776"/>
    </source>
</evidence>
<feature type="transmembrane region" description="Helical" evidence="9">
    <location>
        <begin position="6"/>
        <end position="24"/>
    </location>
</feature>
<comment type="function">
    <text evidence="8">Involved in formation of the rod shape of the cell. May also contribute to regulation of formation of penicillin-binding proteins.</text>
</comment>
<keyword evidence="3 8" id="KW-1003">Cell membrane</keyword>
<dbReference type="Proteomes" id="UP001056622">
    <property type="component" value="Chromosome"/>
</dbReference>
<evidence type="ECO:0000313" key="10">
    <source>
        <dbReference type="EMBL" id="URJ32971.1"/>
    </source>
</evidence>